<feature type="domain" description="Polyprotein allergen nematode" evidence="2">
    <location>
        <begin position="619"/>
        <end position="708"/>
    </location>
</feature>
<dbReference type="PROSITE" id="PS51257">
    <property type="entry name" value="PROKAR_LIPOPROTEIN"/>
    <property type="match status" value="1"/>
</dbReference>
<evidence type="ECO:0000313" key="3">
    <source>
        <dbReference type="Proteomes" id="UP000050640"/>
    </source>
</evidence>
<evidence type="ECO:0000313" key="4">
    <source>
        <dbReference type="WBParaSite" id="EEL_0001032801-mRNA-1"/>
    </source>
</evidence>
<organism evidence="3 4">
    <name type="scientific">Elaeophora elaphi</name>
    <dbReference type="NCBI Taxonomy" id="1147741"/>
    <lineage>
        <taxon>Eukaryota</taxon>
        <taxon>Metazoa</taxon>
        <taxon>Ecdysozoa</taxon>
        <taxon>Nematoda</taxon>
        <taxon>Chromadorea</taxon>
        <taxon>Rhabditida</taxon>
        <taxon>Spirurina</taxon>
        <taxon>Spiruromorpha</taxon>
        <taxon>Filarioidea</taxon>
        <taxon>Onchocercidae</taxon>
        <taxon>Elaeophora</taxon>
    </lineage>
</organism>
<evidence type="ECO:0000259" key="2">
    <source>
        <dbReference type="Pfam" id="PF16469"/>
    </source>
</evidence>
<feature type="domain" description="Polyprotein allergen nematode" evidence="2">
    <location>
        <begin position="456"/>
        <end position="575"/>
    </location>
</feature>
<sequence>MLIRFVISTIAVFACVVARPSTYENAFDTLKENETQKNLETSRKVRHLQMKLEAAETIEKISGDELIRAKRSLELHNWLTQAQKQEIRAMESEGKAKSEIVNRILEFFSKLPFEEKEKWNEVYKKQCNEWVKKVANSTEIAELDDLRRKMNVKEYEAKLNTYKSHLTEEEQDQINLWQDGCNKLNNFDVKQSTLRVMSRRDLLQSSENVHLFSNEQIALLEDMKAAGTNDDEIKRKVEEFYSAFPEYRRMELDYQFKTKCIQWIQEVANFDEIQQFLNSYKGRNRLVFNTLLDEYFERLSKEQQDKLHYIKDICREMWREAMNTNRQKRHFNEEYSEWMVWMTDEQKHELEEMRNNGSSFEEIHKKVNGHFLKLPEATQKELINDYKEKCRKYFVAMAKEDEIKTLNTAHDETNHDEHKKIIDQILHRQPEDVREKAHKFYQVCDDVYHKQFSRSRRDIDNLMDKHLQWLTSEQKEEIKQMKASGESLQAIKEKLLSYIETMESDKQLHTIEKTKQSCYAWLESVTSAEERAELENLHHIDHSACKRKVRQYIKRLSPEKQEAVNKDLEVCEHIWYSERNHGSTHQHHHHHHQRRAARSISEHIYAEAKKRSKRNNHEHALEDYFQTHLSWLTDTEKDELRKMKQEGKPRADIQRKIFDYYEGLSGDGKKEAREKLREGCHELLREIFGDEKMAELKRIRESGAGLEELN</sequence>
<keyword evidence="3" id="KW-1185">Reference proteome</keyword>
<accession>A0A0R3S6A6</accession>
<feature type="domain" description="Polyprotein allergen nematode" evidence="2">
    <location>
        <begin position="73"/>
        <end position="184"/>
    </location>
</feature>
<protein>
    <submittedName>
        <fullName evidence="4">DUF148 domain-containing protein</fullName>
    </submittedName>
</protein>
<dbReference type="Pfam" id="PF16469">
    <property type="entry name" value="NPA"/>
    <property type="match status" value="5"/>
</dbReference>
<name>A0A0R3S6A6_9BILA</name>
<feature type="domain" description="Polyprotein allergen nematode" evidence="2">
    <location>
        <begin position="210"/>
        <end position="318"/>
    </location>
</feature>
<dbReference type="WBParaSite" id="EEL_0001032801-mRNA-1">
    <property type="protein sequence ID" value="EEL_0001032801-mRNA-1"/>
    <property type="gene ID" value="EEL_0001032801"/>
</dbReference>
<feature type="chain" id="PRO_5006448050" evidence="1">
    <location>
        <begin position="19"/>
        <end position="710"/>
    </location>
</feature>
<keyword evidence="1" id="KW-0732">Signal</keyword>
<dbReference type="Proteomes" id="UP000050640">
    <property type="component" value="Unplaced"/>
</dbReference>
<feature type="signal peptide" evidence="1">
    <location>
        <begin position="1"/>
        <end position="18"/>
    </location>
</feature>
<proteinExistence type="predicted"/>
<dbReference type="InterPro" id="IPR038289">
    <property type="entry name" value="DVA-1_sf"/>
</dbReference>
<feature type="domain" description="Polyprotein allergen nematode" evidence="2">
    <location>
        <begin position="329"/>
        <end position="448"/>
    </location>
</feature>
<dbReference type="AlphaFoldDB" id="A0A0R3S6A6"/>
<reference evidence="4" key="1">
    <citation type="submission" date="2017-02" db="UniProtKB">
        <authorList>
            <consortium name="WormBaseParasite"/>
        </authorList>
    </citation>
    <scope>IDENTIFICATION</scope>
</reference>
<dbReference type="Gene3D" id="1.10.533.30">
    <property type="entry name" value="Nematode polyprotein allergen ABA-1"/>
    <property type="match status" value="5"/>
</dbReference>
<evidence type="ECO:0000256" key="1">
    <source>
        <dbReference type="SAM" id="SignalP"/>
    </source>
</evidence>
<dbReference type="InterPro" id="IPR032487">
    <property type="entry name" value="ABA-1_nematode"/>
</dbReference>